<dbReference type="RefSeq" id="WP_123041936.1">
    <property type="nucleotide sequence ID" value="NZ_CP033433.1"/>
</dbReference>
<evidence type="ECO:0000256" key="1">
    <source>
        <dbReference type="SAM" id="Phobius"/>
    </source>
</evidence>
<dbReference type="KEGG" id="coh:EAV92_15455"/>
<feature type="transmembrane region" description="Helical" evidence="1">
    <location>
        <begin position="154"/>
        <end position="173"/>
    </location>
</feature>
<protein>
    <submittedName>
        <fullName evidence="2">ABC transporter permease</fullName>
    </submittedName>
</protein>
<gene>
    <name evidence="2" type="ORF">EAV92_15455</name>
</gene>
<dbReference type="AlphaFoldDB" id="A0A3G3K0D8"/>
<dbReference type="PANTHER" id="PTHR37305">
    <property type="entry name" value="INTEGRAL MEMBRANE PROTEIN-RELATED"/>
    <property type="match status" value="1"/>
</dbReference>
<evidence type="ECO:0000313" key="3">
    <source>
        <dbReference type="Proteomes" id="UP000269097"/>
    </source>
</evidence>
<keyword evidence="1" id="KW-1133">Transmembrane helix</keyword>
<feature type="transmembrane region" description="Helical" evidence="1">
    <location>
        <begin position="21"/>
        <end position="41"/>
    </location>
</feature>
<proteinExistence type="predicted"/>
<feature type="transmembrane region" description="Helical" evidence="1">
    <location>
        <begin position="105"/>
        <end position="134"/>
    </location>
</feature>
<organism evidence="2 3">
    <name type="scientific">Cohnella candidum</name>
    <dbReference type="NCBI Taxonomy" id="2674991"/>
    <lineage>
        <taxon>Bacteria</taxon>
        <taxon>Bacillati</taxon>
        <taxon>Bacillota</taxon>
        <taxon>Bacilli</taxon>
        <taxon>Bacillales</taxon>
        <taxon>Paenibacillaceae</taxon>
        <taxon>Cohnella</taxon>
    </lineage>
</organism>
<evidence type="ECO:0000313" key="2">
    <source>
        <dbReference type="EMBL" id="AYQ73852.1"/>
    </source>
</evidence>
<name>A0A3G3K0D8_9BACL</name>
<dbReference type="EMBL" id="CP033433">
    <property type="protein sequence ID" value="AYQ73852.1"/>
    <property type="molecule type" value="Genomic_DNA"/>
</dbReference>
<keyword evidence="1" id="KW-0812">Transmembrane</keyword>
<dbReference type="Pfam" id="PF12730">
    <property type="entry name" value="ABC2_membrane_4"/>
    <property type="match status" value="1"/>
</dbReference>
<accession>A0A3G3K0D8</accession>
<sequence length="265" mass="29511">MVDFWSLILNENMKIYRRVATWIMLGFVVIMPLAMSVLFYFAAGDQDLASNWWVMKTASQILFPLITIFTAVKASESVAGEFTWGTIKLLLIRPWSRSSILLSKYISTILFALFFTIIGFVVSLLASMALFGYSNSATDLSQTMNSPWTYMLEFYGLQFVSLIVIVTFGFMMSSAFRSSGLAIGLSIFLLLSGNLLAALFALADKAWVKYVMFLHLDLTSYLNGGTGPIPNQETTLGFSIAVLAVYVIIFNIVSWSVFVKRDVAA</sequence>
<feature type="transmembrane region" description="Helical" evidence="1">
    <location>
        <begin position="236"/>
        <end position="259"/>
    </location>
</feature>
<reference evidence="2 3" key="1">
    <citation type="submission" date="2018-10" db="EMBL/GenBank/DDBJ databases">
        <title>Genome Sequence of Cohnella sp.</title>
        <authorList>
            <person name="Srinivasan S."/>
            <person name="Kim M.K."/>
        </authorList>
    </citation>
    <scope>NUCLEOTIDE SEQUENCE [LARGE SCALE GENOMIC DNA]</scope>
    <source>
        <strain evidence="2 3">18JY8-7</strain>
    </source>
</reference>
<keyword evidence="3" id="KW-1185">Reference proteome</keyword>
<feature type="transmembrane region" description="Helical" evidence="1">
    <location>
        <begin position="61"/>
        <end position="84"/>
    </location>
</feature>
<dbReference type="Proteomes" id="UP000269097">
    <property type="component" value="Chromosome"/>
</dbReference>
<dbReference type="PANTHER" id="PTHR37305:SF1">
    <property type="entry name" value="MEMBRANE PROTEIN"/>
    <property type="match status" value="1"/>
</dbReference>
<feature type="transmembrane region" description="Helical" evidence="1">
    <location>
        <begin position="180"/>
        <end position="203"/>
    </location>
</feature>
<keyword evidence="1" id="KW-0472">Membrane</keyword>